<dbReference type="eggNOG" id="COG5002">
    <property type="taxonomic scope" value="Bacteria"/>
</dbReference>
<dbReference type="Gene3D" id="3.30.450.20">
    <property type="entry name" value="PAS domain"/>
    <property type="match status" value="1"/>
</dbReference>
<comment type="caution">
    <text evidence="15">The sequence shown here is derived from an EMBL/GenBank/DDBJ whole genome shotgun (WGS) entry which is preliminary data.</text>
</comment>
<keyword evidence="10" id="KW-0902">Two-component regulatory system</keyword>
<evidence type="ECO:0000256" key="5">
    <source>
        <dbReference type="ARBA" id="ARBA00022553"/>
    </source>
</evidence>
<dbReference type="EMBL" id="AAWS01000005">
    <property type="protein sequence ID" value="EAY30826.1"/>
    <property type="molecule type" value="Genomic_DNA"/>
</dbReference>
<name>A1ZFQ2_MICM2</name>
<dbReference type="InterPro" id="IPR036097">
    <property type="entry name" value="HisK_dim/P_sf"/>
</dbReference>
<gene>
    <name evidence="15" type="ORF">M23134_01150</name>
</gene>
<evidence type="ECO:0000259" key="13">
    <source>
        <dbReference type="PROSITE" id="PS50112"/>
    </source>
</evidence>
<keyword evidence="5" id="KW-0597">Phosphoprotein</keyword>
<dbReference type="SMART" id="SM00091">
    <property type="entry name" value="PAS"/>
    <property type="match status" value="1"/>
</dbReference>
<dbReference type="RefSeq" id="WP_002694533.1">
    <property type="nucleotide sequence ID" value="NZ_AAWS01000005.1"/>
</dbReference>
<evidence type="ECO:0000256" key="10">
    <source>
        <dbReference type="ARBA" id="ARBA00023012"/>
    </source>
</evidence>
<dbReference type="SMART" id="SM00387">
    <property type="entry name" value="HATPase_c"/>
    <property type="match status" value="1"/>
</dbReference>
<evidence type="ECO:0000256" key="6">
    <source>
        <dbReference type="ARBA" id="ARBA00022679"/>
    </source>
</evidence>
<evidence type="ECO:0000256" key="1">
    <source>
        <dbReference type="ARBA" id="ARBA00000085"/>
    </source>
</evidence>
<dbReference type="CDD" id="cd00130">
    <property type="entry name" value="PAS"/>
    <property type="match status" value="1"/>
</dbReference>
<dbReference type="InterPro" id="IPR013655">
    <property type="entry name" value="PAS_fold_3"/>
</dbReference>
<evidence type="ECO:0000256" key="2">
    <source>
        <dbReference type="ARBA" id="ARBA00004236"/>
    </source>
</evidence>
<evidence type="ECO:0000259" key="14">
    <source>
        <dbReference type="PROSITE" id="PS50113"/>
    </source>
</evidence>
<keyword evidence="6" id="KW-0808">Transferase</keyword>
<keyword evidence="9" id="KW-0067">ATP-binding</keyword>
<keyword evidence="4" id="KW-1003">Cell membrane</keyword>
<keyword evidence="7" id="KW-0547">Nucleotide-binding</keyword>
<dbReference type="Pfam" id="PF02518">
    <property type="entry name" value="HATPase_c"/>
    <property type="match status" value="1"/>
</dbReference>
<keyword evidence="16" id="KW-1185">Reference proteome</keyword>
<evidence type="ECO:0000256" key="9">
    <source>
        <dbReference type="ARBA" id="ARBA00022840"/>
    </source>
</evidence>
<dbReference type="SUPFAM" id="SSF55785">
    <property type="entry name" value="PYP-like sensor domain (PAS domain)"/>
    <property type="match status" value="1"/>
</dbReference>
<dbReference type="Gene3D" id="3.30.565.10">
    <property type="entry name" value="Histidine kinase-like ATPase, C-terminal domain"/>
    <property type="match status" value="1"/>
</dbReference>
<sequence>MEVTHLIENIVNHIDAGLFLRDVSTKEAIYYSPGFFKIWEVEEVDWNEQTDSFLNFVHPDDKARVEANHHKFIKSDTRRNDEYRIITPKNNEKWVWVRTFPVYNTQGELYCQAGIIEDITYKKTVEKDLTSLTKSKDEMLRMLSHDLRSPLQSILGLTQLLEMETHSLDNQDLSKYIQLIKESCNFANNLMADLLDTHSLEEGKGELNLSETKLSKLLTESCHMFEQQAIKKNISLNLIIDAAHDSEMTLDATKIIQAVNNLLSNAIKFTSRHGQVTVTLNDASNYATICVKDSGIGIPADKIPFLFDKFTKARRAGTSGEKTTGLGMSITKHIIDQHKGEISVESKVNEGTSFIIKLFK</sequence>
<dbReference type="PANTHER" id="PTHR43547:SF2">
    <property type="entry name" value="HYBRID SIGNAL TRANSDUCTION HISTIDINE KINASE C"/>
    <property type="match status" value="1"/>
</dbReference>
<evidence type="ECO:0000313" key="16">
    <source>
        <dbReference type="Proteomes" id="UP000004095"/>
    </source>
</evidence>
<dbReference type="FunFam" id="3.30.565.10:FF:000023">
    <property type="entry name" value="PAS domain-containing sensor histidine kinase"/>
    <property type="match status" value="1"/>
</dbReference>
<dbReference type="InterPro" id="IPR000014">
    <property type="entry name" value="PAS"/>
</dbReference>
<dbReference type="CDD" id="cd00075">
    <property type="entry name" value="HATPase"/>
    <property type="match status" value="1"/>
</dbReference>
<dbReference type="InterPro" id="IPR000700">
    <property type="entry name" value="PAS-assoc_C"/>
</dbReference>
<comment type="subcellular location">
    <subcellularLocation>
        <location evidence="2">Cell membrane</location>
    </subcellularLocation>
</comment>
<dbReference type="GO" id="GO:0000155">
    <property type="term" value="F:phosphorelay sensor kinase activity"/>
    <property type="evidence" value="ECO:0007669"/>
    <property type="project" value="InterPro"/>
</dbReference>
<dbReference type="Pfam" id="PF00512">
    <property type="entry name" value="HisKA"/>
    <property type="match status" value="1"/>
</dbReference>
<keyword evidence="11" id="KW-0472">Membrane</keyword>
<dbReference type="PANTHER" id="PTHR43547">
    <property type="entry name" value="TWO-COMPONENT HISTIDINE KINASE"/>
    <property type="match status" value="1"/>
</dbReference>
<dbReference type="EC" id="2.7.13.3" evidence="3"/>
<dbReference type="InterPro" id="IPR036890">
    <property type="entry name" value="HATPase_C_sf"/>
</dbReference>
<dbReference type="Pfam" id="PF08447">
    <property type="entry name" value="PAS_3"/>
    <property type="match status" value="1"/>
</dbReference>
<dbReference type="InterPro" id="IPR003594">
    <property type="entry name" value="HATPase_dom"/>
</dbReference>
<dbReference type="SUPFAM" id="SSF47384">
    <property type="entry name" value="Homodimeric domain of signal transducing histidine kinase"/>
    <property type="match status" value="1"/>
</dbReference>
<dbReference type="PROSITE" id="PS50109">
    <property type="entry name" value="HIS_KIN"/>
    <property type="match status" value="1"/>
</dbReference>
<evidence type="ECO:0000256" key="3">
    <source>
        <dbReference type="ARBA" id="ARBA00012438"/>
    </source>
</evidence>
<evidence type="ECO:0000256" key="4">
    <source>
        <dbReference type="ARBA" id="ARBA00022475"/>
    </source>
</evidence>
<dbReference type="SUPFAM" id="SSF55874">
    <property type="entry name" value="ATPase domain of HSP90 chaperone/DNA topoisomerase II/histidine kinase"/>
    <property type="match status" value="1"/>
</dbReference>
<feature type="domain" description="Histidine kinase" evidence="12">
    <location>
        <begin position="142"/>
        <end position="360"/>
    </location>
</feature>
<dbReference type="GO" id="GO:0005886">
    <property type="term" value="C:plasma membrane"/>
    <property type="evidence" value="ECO:0007669"/>
    <property type="project" value="UniProtKB-SubCell"/>
</dbReference>
<evidence type="ECO:0000256" key="11">
    <source>
        <dbReference type="ARBA" id="ARBA00023136"/>
    </source>
</evidence>
<evidence type="ECO:0000313" key="15">
    <source>
        <dbReference type="EMBL" id="EAY30826.1"/>
    </source>
</evidence>
<dbReference type="AlphaFoldDB" id="A1ZFQ2"/>
<evidence type="ECO:0000259" key="12">
    <source>
        <dbReference type="PROSITE" id="PS50109"/>
    </source>
</evidence>
<dbReference type="OrthoDB" id="9757990at2"/>
<feature type="domain" description="PAS" evidence="13">
    <location>
        <begin position="3"/>
        <end position="76"/>
    </location>
</feature>
<dbReference type="Gene3D" id="1.10.287.130">
    <property type="match status" value="1"/>
</dbReference>
<keyword evidence="8" id="KW-0418">Kinase</keyword>
<dbReference type="InterPro" id="IPR005467">
    <property type="entry name" value="His_kinase_dom"/>
</dbReference>
<dbReference type="Proteomes" id="UP000004095">
    <property type="component" value="Unassembled WGS sequence"/>
</dbReference>
<dbReference type="InterPro" id="IPR035965">
    <property type="entry name" value="PAS-like_dom_sf"/>
</dbReference>
<organism evidence="15 16">
    <name type="scientific">Microscilla marina ATCC 23134</name>
    <dbReference type="NCBI Taxonomy" id="313606"/>
    <lineage>
        <taxon>Bacteria</taxon>
        <taxon>Pseudomonadati</taxon>
        <taxon>Bacteroidota</taxon>
        <taxon>Cytophagia</taxon>
        <taxon>Cytophagales</taxon>
        <taxon>Microscillaceae</taxon>
        <taxon>Microscilla</taxon>
    </lineage>
</organism>
<proteinExistence type="predicted"/>
<dbReference type="PROSITE" id="PS50113">
    <property type="entry name" value="PAC"/>
    <property type="match status" value="1"/>
</dbReference>
<dbReference type="SMART" id="SM00388">
    <property type="entry name" value="HisKA"/>
    <property type="match status" value="1"/>
</dbReference>
<dbReference type="GO" id="GO:0005524">
    <property type="term" value="F:ATP binding"/>
    <property type="evidence" value="ECO:0007669"/>
    <property type="project" value="UniProtKB-KW"/>
</dbReference>
<dbReference type="CDD" id="cd00082">
    <property type="entry name" value="HisKA"/>
    <property type="match status" value="1"/>
</dbReference>
<protein>
    <recommendedName>
        <fullName evidence="3">histidine kinase</fullName>
        <ecNumber evidence="3">2.7.13.3</ecNumber>
    </recommendedName>
</protein>
<evidence type="ECO:0000256" key="7">
    <source>
        <dbReference type="ARBA" id="ARBA00022741"/>
    </source>
</evidence>
<comment type="catalytic activity">
    <reaction evidence="1">
        <text>ATP + protein L-histidine = ADP + protein N-phospho-L-histidine.</text>
        <dbReference type="EC" id="2.7.13.3"/>
    </reaction>
</comment>
<evidence type="ECO:0000256" key="8">
    <source>
        <dbReference type="ARBA" id="ARBA00022777"/>
    </source>
</evidence>
<dbReference type="InterPro" id="IPR004358">
    <property type="entry name" value="Sig_transdc_His_kin-like_C"/>
</dbReference>
<feature type="domain" description="PAC" evidence="14">
    <location>
        <begin position="79"/>
        <end position="131"/>
    </location>
</feature>
<reference evidence="15 16" key="1">
    <citation type="submission" date="2007-01" db="EMBL/GenBank/DDBJ databases">
        <authorList>
            <person name="Haygood M."/>
            <person name="Podell S."/>
            <person name="Anderson C."/>
            <person name="Hopkinson B."/>
            <person name="Roe K."/>
            <person name="Barbeau K."/>
            <person name="Gaasterland T."/>
            <person name="Ferriera S."/>
            <person name="Johnson J."/>
            <person name="Kravitz S."/>
            <person name="Beeson K."/>
            <person name="Sutton G."/>
            <person name="Rogers Y.-H."/>
            <person name="Friedman R."/>
            <person name="Frazier M."/>
            <person name="Venter J.C."/>
        </authorList>
    </citation>
    <scope>NUCLEOTIDE SEQUENCE [LARGE SCALE GENOMIC DNA]</scope>
    <source>
        <strain evidence="15 16">ATCC 23134</strain>
    </source>
</reference>
<dbReference type="PRINTS" id="PR00344">
    <property type="entry name" value="BCTRLSENSOR"/>
</dbReference>
<dbReference type="InterPro" id="IPR003661">
    <property type="entry name" value="HisK_dim/P_dom"/>
</dbReference>
<accession>A1ZFQ2</accession>
<dbReference type="PROSITE" id="PS50112">
    <property type="entry name" value="PAS"/>
    <property type="match status" value="1"/>
</dbReference>